<accession>A0A5N0UJQ8</accession>
<comment type="caution">
    <text evidence="6">The sequence shown here is derived from an EMBL/GenBank/DDBJ whole genome shotgun (WGS) entry which is preliminary data.</text>
</comment>
<dbReference type="EMBL" id="VMNW02000162">
    <property type="protein sequence ID" value="KAA9148780.1"/>
    <property type="molecule type" value="Genomic_DNA"/>
</dbReference>
<proteinExistence type="predicted"/>
<dbReference type="SUPFAM" id="SSF48498">
    <property type="entry name" value="Tetracyclin repressor-like, C-terminal domain"/>
    <property type="match status" value="1"/>
</dbReference>
<dbReference type="PROSITE" id="PS50977">
    <property type="entry name" value="HTH_TETR_2"/>
    <property type="match status" value="1"/>
</dbReference>
<organism evidence="6 7">
    <name type="scientific">Amycolatopsis acidicola</name>
    <dbReference type="NCBI Taxonomy" id="2596893"/>
    <lineage>
        <taxon>Bacteria</taxon>
        <taxon>Bacillati</taxon>
        <taxon>Actinomycetota</taxon>
        <taxon>Actinomycetes</taxon>
        <taxon>Pseudonocardiales</taxon>
        <taxon>Pseudonocardiaceae</taxon>
        <taxon>Amycolatopsis</taxon>
    </lineage>
</organism>
<keyword evidence="3" id="KW-0804">Transcription</keyword>
<reference evidence="6" key="1">
    <citation type="submission" date="2019-09" db="EMBL/GenBank/DDBJ databases">
        <authorList>
            <person name="Teo W.F.A."/>
            <person name="Duangmal K."/>
        </authorList>
    </citation>
    <scope>NUCLEOTIDE SEQUENCE [LARGE SCALE GENOMIC DNA]</scope>
    <source>
        <strain evidence="6">K81G1</strain>
    </source>
</reference>
<dbReference type="SUPFAM" id="SSF46689">
    <property type="entry name" value="Homeodomain-like"/>
    <property type="match status" value="1"/>
</dbReference>
<dbReference type="PANTHER" id="PTHR30055:SF148">
    <property type="entry name" value="TETR-FAMILY TRANSCRIPTIONAL REGULATOR"/>
    <property type="match status" value="1"/>
</dbReference>
<evidence type="ECO:0000256" key="2">
    <source>
        <dbReference type="ARBA" id="ARBA00023125"/>
    </source>
</evidence>
<dbReference type="InterPro" id="IPR036271">
    <property type="entry name" value="Tet_transcr_reg_TetR-rel_C_sf"/>
</dbReference>
<dbReference type="GO" id="GO:0000976">
    <property type="term" value="F:transcription cis-regulatory region binding"/>
    <property type="evidence" value="ECO:0007669"/>
    <property type="project" value="TreeGrafter"/>
</dbReference>
<keyword evidence="7" id="KW-1185">Reference proteome</keyword>
<keyword evidence="2 4" id="KW-0238">DNA-binding</keyword>
<evidence type="ECO:0000313" key="6">
    <source>
        <dbReference type="EMBL" id="KAA9148780.1"/>
    </source>
</evidence>
<dbReference type="Proteomes" id="UP000319769">
    <property type="component" value="Unassembled WGS sequence"/>
</dbReference>
<keyword evidence="1" id="KW-0805">Transcription regulation</keyword>
<dbReference type="Gene3D" id="1.10.357.10">
    <property type="entry name" value="Tetracycline Repressor, domain 2"/>
    <property type="match status" value="1"/>
</dbReference>
<evidence type="ECO:0000313" key="7">
    <source>
        <dbReference type="Proteomes" id="UP000319769"/>
    </source>
</evidence>
<dbReference type="InterPro" id="IPR050109">
    <property type="entry name" value="HTH-type_TetR-like_transc_reg"/>
</dbReference>
<dbReference type="PANTHER" id="PTHR30055">
    <property type="entry name" value="HTH-TYPE TRANSCRIPTIONAL REGULATOR RUTR"/>
    <property type="match status" value="1"/>
</dbReference>
<dbReference type="InterPro" id="IPR011075">
    <property type="entry name" value="TetR_C"/>
</dbReference>
<gene>
    <name evidence="6" type="ORF">FPZ12_044510</name>
</gene>
<dbReference type="Pfam" id="PF16859">
    <property type="entry name" value="TetR_C_11"/>
    <property type="match status" value="1"/>
</dbReference>
<evidence type="ECO:0000259" key="5">
    <source>
        <dbReference type="PROSITE" id="PS50977"/>
    </source>
</evidence>
<protein>
    <submittedName>
        <fullName evidence="6">TetR/AcrR family transcriptional regulator</fullName>
    </submittedName>
</protein>
<name>A0A5N0UJQ8_9PSEU</name>
<feature type="DNA-binding region" description="H-T-H motif" evidence="4">
    <location>
        <begin position="34"/>
        <end position="53"/>
    </location>
</feature>
<evidence type="ECO:0000256" key="1">
    <source>
        <dbReference type="ARBA" id="ARBA00023015"/>
    </source>
</evidence>
<evidence type="ECO:0000256" key="3">
    <source>
        <dbReference type="ARBA" id="ARBA00023163"/>
    </source>
</evidence>
<dbReference type="Pfam" id="PF00440">
    <property type="entry name" value="TetR_N"/>
    <property type="match status" value="1"/>
</dbReference>
<evidence type="ECO:0000256" key="4">
    <source>
        <dbReference type="PROSITE-ProRule" id="PRU00335"/>
    </source>
</evidence>
<sequence length="189" mass="20907">MTTRRTGGRSARVRENVHLATMDIVWSQGIDALSVAAVAEKSGVHETTIYRRWGTPAGLVVDYVTSETHQAFPVPDNGNLHADLVELLGEIVEFVEQPLGRLVLQLSARRDQPGYEEVREQFRVDRFEAGMKVFEHAAQRGELRPGLDRNLALETLIGPLYVRLLLTDGEVGAELVPEVVDLVLPGMLA</sequence>
<dbReference type="Gene3D" id="1.10.10.60">
    <property type="entry name" value="Homeodomain-like"/>
    <property type="match status" value="1"/>
</dbReference>
<dbReference type="InterPro" id="IPR001647">
    <property type="entry name" value="HTH_TetR"/>
</dbReference>
<dbReference type="OrthoDB" id="9796019at2"/>
<dbReference type="InterPro" id="IPR009057">
    <property type="entry name" value="Homeodomain-like_sf"/>
</dbReference>
<dbReference type="GO" id="GO:0003700">
    <property type="term" value="F:DNA-binding transcription factor activity"/>
    <property type="evidence" value="ECO:0007669"/>
    <property type="project" value="TreeGrafter"/>
</dbReference>
<dbReference type="AlphaFoldDB" id="A0A5N0UJQ8"/>
<feature type="domain" description="HTH tetR-type" evidence="5">
    <location>
        <begin position="11"/>
        <end position="71"/>
    </location>
</feature>